<keyword evidence="5" id="KW-0863">Zinc-finger</keyword>
<comment type="subcellular location">
    <subcellularLocation>
        <location evidence="1">Nucleus</location>
    </subcellularLocation>
</comment>
<name>A0AA89C4G7_PINIB</name>
<dbReference type="InterPro" id="IPR036236">
    <property type="entry name" value="Znf_C2H2_sf"/>
</dbReference>
<proteinExistence type="inferred from homology"/>
<dbReference type="Gene3D" id="3.30.160.60">
    <property type="entry name" value="Classic Zinc Finger"/>
    <property type="match status" value="2"/>
</dbReference>
<evidence type="ECO:0000256" key="7">
    <source>
        <dbReference type="ARBA" id="ARBA00023125"/>
    </source>
</evidence>
<dbReference type="InterPro" id="IPR013087">
    <property type="entry name" value="Znf_C2H2_type"/>
</dbReference>
<evidence type="ECO:0000259" key="9">
    <source>
        <dbReference type="PROSITE" id="PS00028"/>
    </source>
</evidence>
<keyword evidence="4" id="KW-0677">Repeat</keyword>
<evidence type="ECO:0000256" key="3">
    <source>
        <dbReference type="ARBA" id="ARBA00022723"/>
    </source>
</evidence>
<dbReference type="EMBL" id="VSWD01000006">
    <property type="protein sequence ID" value="KAK3100683.1"/>
    <property type="molecule type" value="Genomic_DNA"/>
</dbReference>
<comment type="caution">
    <text evidence="10">The sequence shown here is derived from an EMBL/GenBank/DDBJ whole genome shotgun (WGS) entry which is preliminary data.</text>
</comment>
<dbReference type="FunFam" id="3.30.160.60:FF:000532">
    <property type="entry name" value="GLIS family zinc finger 2"/>
    <property type="match status" value="1"/>
</dbReference>
<evidence type="ECO:0000256" key="6">
    <source>
        <dbReference type="ARBA" id="ARBA00022833"/>
    </source>
</evidence>
<keyword evidence="7" id="KW-0238">DNA-binding</keyword>
<evidence type="ECO:0000256" key="1">
    <source>
        <dbReference type="ARBA" id="ARBA00004123"/>
    </source>
</evidence>
<evidence type="ECO:0000313" key="11">
    <source>
        <dbReference type="Proteomes" id="UP001186944"/>
    </source>
</evidence>
<dbReference type="SUPFAM" id="SSF57667">
    <property type="entry name" value="beta-beta-alpha zinc fingers"/>
    <property type="match status" value="1"/>
</dbReference>
<dbReference type="GO" id="GO:0000981">
    <property type="term" value="F:DNA-binding transcription factor activity, RNA polymerase II-specific"/>
    <property type="evidence" value="ECO:0007669"/>
    <property type="project" value="TreeGrafter"/>
</dbReference>
<dbReference type="GO" id="GO:0008270">
    <property type="term" value="F:zinc ion binding"/>
    <property type="evidence" value="ECO:0007669"/>
    <property type="project" value="UniProtKB-KW"/>
</dbReference>
<accession>A0AA89C4G7</accession>
<dbReference type="GO" id="GO:0005634">
    <property type="term" value="C:nucleus"/>
    <property type="evidence" value="ECO:0007669"/>
    <property type="project" value="UniProtKB-SubCell"/>
</dbReference>
<keyword evidence="6" id="KW-0862">Zinc</keyword>
<evidence type="ECO:0000256" key="5">
    <source>
        <dbReference type="ARBA" id="ARBA00022771"/>
    </source>
</evidence>
<dbReference type="AlphaFoldDB" id="A0AA89C4G7"/>
<dbReference type="InterPro" id="IPR043359">
    <property type="entry name" value="GLI-like"/>
</dbReference>
<feature type="domain" description="C2H2-type" evidence="9">
    <location>
        <begin position="14"/>
        <end position="37"/>
    </location>
</feature>
<gene>
    <name evidence="10" type="ORF">FSP39_023748</name>
</gene>
<dbReference type="GO" id="GO:0000978">
    <property type="term" value="F:RNA polymerase II cis-regulatory region sequence-specific DNA binding"/>
    <property type="evidence" value="ECO:0007669"/>
    <property type="project" value="TreeGrafter"/>
</dbReference>
<reference evidence="10" key="1">
    <citation type="submission" date="2019-08" db="EMBL/GenBank/DDBJ databases">
        <title>The improved chromosome-level genome for the pearl oyster Pinctada fucata martensii using PacBio sequencing and Hi-C.</title>
        <authorList>
            <person name="Zheng Z."/>
        </authorList>
    </citation>
    <scope>NUCLEOTIDE SEQUENCE</scope>
    <source>
        <strain evidence="10">ZZ-2019</strain>
        <tissue evidence="10">Adductor muscle</tissue>
    </source>
</reference>
<dbReference type="PANTHER" id="PTHR45718">
    <property type="entry name" value="TRANSCRIPTIONAL ACTIVATOR CUBITUS INTERRUPTUS"/>
    <property type="match status" value="1"/>
</dbReference>
<keyword evidence="11" id="KW-1185">Reference proteome</keyword>
<protein>
    <recommendedName>
        <fullName evidence="9">C2H2-type domain-containing protein</fullName>
    </recommendedName>
</protein>
<dbReference type="Proteomes" id="UP001186944">
    <property type="component" value="Unassembled WGS sequence"/>
</dbReference>
<dbReference type="PANTHER" id="PTHR45718:SF8">
    <property type="entry name" value="GLIS FAMILY ZINC FINGER 2"/>
    <property type="match status" value="1"/>
</dbReference>
<evidence type="ECO:0000256" key="4">
    <source>
        <dbReference type="ARBA" id="ARBA00022737"/>
    </source>
</evidence>
<evidence type="ECO:0000256" key="8">
    <source>
        <dbReference type="ARBA" id="ARBA00023242"/>
    </source>
</evidence>
<sequence>MRMYGEESNDLHRCRWMNCERRFMYMEDLVNHVNDQHVKLERPDVDYQCKWDDCPRRGKGFNARNPKGEHVMRNHKCKLIVRNPIDKLIVRNHKGKLLVMKFKDHLMMRNPKGNLMVKNP</sequence>
<dbReference type="SMART" id="SM00355">
    <property type="entry name" value="ZnF_C2H2"/>
    <property type="match status" value="2"/>
</dbReference>
<comment type="similarity">
    <text evidence="2">Belongs to the GLI C2H2-type zinc-finger protein family.</text>
</comment>
<dbReference type="PROSITE" id="PS00028">
    <property type="entry name" value="ZINC_FINGER_C2H2_1"/>
    <property type="match status" value="1"/>
</dbReference>
<keyword evidence="8" id="KW-0539">Nucleus</keyword>
<evidence type="ECO:0000256" key="2">
    <source>
        <dbReference type="ARBA" id="ARBA00010831"/>
    </source>
</evidence>
<keyword evidence="3" id="KW-0479">Metal-binding</keyword>
<evidence type="ECO:0000313" key="10">
    <source>
        <dbReference type="EMBL" id="KAK3100683.1"/>
    </source>
</evidence>
<organism evidence="10 11">
    <name type="scientific">Pinctada imbricata</name>
    <name type="common">Atlantic pearl-oyster</name>
    <name type="synonym">Pinctada martensii</name>
    <dbReference type="NCBI Taxonomy" id="66713"/>
    <lineage>
        <taxon>Eukaryota</taxon>
        <taxon>Metazoa</taxon>
        <taxon>Spiralia</taxon>
        <taxon>Lophotrochozoa</taxon>
        <taxon>Mollusca</taxon>
        <taxon>Bivalvia</taxon>
        <taxon>Autobranchia</taxon>
        <taxon>Pteriomorphia</taxon>
        <taxon>Pterioida</taxon>
        <taxon>Pterioidea</taxon>
        <taxon>Pteriidae</taxon>
        <taxon>Pinctada</taxon>
    </lineage>
</organism>